<feature type="signal peptide" evidence="1">
    <location>
        <begin position="1"/>
        <end position="22"/>
    </location>
</feature>
<dbReference type="OrthoDB" id="2730619at2759"/>
<feature type="chain" id="PRO_5040310714" evidence="1">
    <location>
        <begin position="23"/>
        <end position="902"/>
    </location>
</feature>
<gene>
    <name evidence="2" type="ORF">K461DRAFT_288427</name>
</gene>
<dbReference type="Proteomes" id="UP000799439">
    <property type="component" value="Unassembled WGS sequence"/>
</dbReference>
<keyword evidence="1" id="KW-0732">Signal</keyword>
<keyword evidence="3" id="KW-1185">Reference proteome</keyword>
<evidence type="ECO:0000313" key="3">
    <source>
        <dbReference type="Proteomes" id="UP000799439"/>
    </source>
</evidence>
<name>A0A9P4ISA2_9PEZI</name>
<comment type="caution">
    <text evidence="2">The sequence shown here is derived from an EMBL/GenBank/DDBJ whole genome shotgun (WGS) entry which is preliminary data.</text>
</comment>
<organism evidence="2 3">
    <name type="scientific">Myriangium duriaei CBS 260.36</name>
    <dbReference type="NCBI Taxonomy" id="1168546"/>
    <lineage>
        <taxon>Eukaryota</taxon>
        <taxon>Fungi</taxon>
        <taxon>Dikarya</taxon>
        <taxon>Ascomycota</taxon>
        <taxon>Pezizomycotina</taxon>
        <taxon>Dothideomycetes</taxon>
        <taxon>Dothideomycetidae</taxon>
        <taxon>Myriangiales</taxon>
        <taxon>Myriangiaceae</taxon>
        <taxon>Myriangium</taxon>
    </lineage>
</organism>
<evidence type="ECO:0000313" key="2">
    <source>
        <dbReference type="EMBL" id="KAF2149092.1"/>
    </source>
</evidence>
<dbReference type="EMBL" id="ML996092">
    <property type="protein sequence ID" value="KAF2149092.1"/>
    <property type="molecule type" value="Genomic_DNA"/>
</dbReference>
<dbReference type="Pfam" id="PF18951">
    <property type="entry name" value="DUF5695"/>
    <property type="match status" value="1"/>
</dbReference>
<dbReference type="AlphaFoldDB" id="A0A9P4ISA2"/>
<reference evidence="2" key="1">
    <citation type="journal article" date="2020" name="Stud. Mycol.">
        <title>101 Dothideomycetes genomes: a test case for predicting lifestyles and emergence of pathogens.</title>
        <authorList>
            <person name="Haridas S."/>
            <person name="Albert R."/>
            <person name="Binder M."/>
            <person name="Bloem J."/>
            <person name="Labutti K."/>
            <person name="Salamov A."/>
            <person name="Andreopoulos B."/>
            <person name="Baker S."/>
            <person name="Barry K."/>
            <person name="Bills G."/>
            <person name="Bluhm B."/>
            <person name="Cannon C."/>
            <person name="Castanera R."/>
            <person name="Culley D."/>
            <person name="Daum C."/>
            <person name="Ezra D."/>
            <person name="Gonzalez J."/>
            <person name="Henrissat B."/>
            <person name="Kuo A."/>
            <person name="Liang C."/>
            <person name="Lipzen A."/>
            <person name="Lutzoni F."/>
            <person name="Magnuson J."/>
            <person name="Mondo S."/>
            <person name="Nolan M."/>
            <person name="Ohm R."/>
            <person name="Pangilinan J."/>
            <person name="Park H.-J."/>
            <person name="Ramirez L."/>
            <person name="Alfaro M."/>
            <person name="Sun H."/>
            <person name="Tritt A."/>
            <person name="Yoshinaga Y."/>
            <person name="Zwiers L.-H."/>
            <person name="Turgeon B."/>
            <person name="Goodwin S."/>
            <person name="Spatafora J."/>
            <person name="Crous P."/>
            <person name="Grigoriev I."/>
        </authorList>
    </citation>
    <scope>NUCLEOTIDE SEQUENCE</scope>
    <source>
        <strain evidence="2">CBS 260.36</strain>
    </source>
</reference>
<sequence length="902" mass="98628">MKKSLVQSAALFLICHVAHILGQTSFDTSVFSAQFAAGSGVLESLTSKSAGGFDFSPSDYFQYRNGNGNYHTGDLGLRFRTGTSGSWTTVETAQNRQANTAVTQKNGVYQSNLNAALPAAKGVLDVSRVWAQVSGDLTLSFTITNVASSSVQIGALGMPIEFNNIFYNRTAVDTTNKCVLVDPYIGLHAGYVQVTRLTGTGPNLILTPLGNETKFEGWRFLSEPTNGALPYQSQVFEGNYEWDVFTQAFADNEWKNATPWNPPTSQTLARGQSLTVGLRFSIAPTVQQIESTVSSKAVPVAVGIPGYVLPTDIRGRLFINTERSIKSVTSDPAGVISVKNDANVKGWKAFTVTAPNGFFGRVRLVLTLDDNRTMAVHYHLAKAGSTAVGQLGDFLHSKQWYTDTSDPFHRAPSVISYDHEVGAVVLQDDRVWIAGISDEGGAGSFLAAGMKQAFSPNPSEIAKLEEMVNQTVWGHLQNAQYGVAKSLFFYEPDAVPGYKYRTDINWAGAWDKADALAVWRAYDYVHVSNLYWSLYQAGKNYPNVLTIHDRLWYLNQAYHTVLFVYGTDLSGNANTAYGDVGLMGETIWGNLLDSLIEEGLTTKANTMSNIMKSRQQTWAGQADPFGSEMAWDSTGQEGVYYWSQRFNDSATVQKVLNSIRGYMPTIPHWGYNGNARRYWDFLYGGKYPGIERQLHHYGSGLNSLPLLDAYHRTANPSSLDSIYDLRVGYGGNQGPLSNIHEDGFGSMAFHSYPQNLYWDPYTGDYGPNFVGHALGVATYLVNHPTFGWVSFGGNVVVKGNQISVQPKDTLRKRIYVAPLGVYVRLSAGTISSFTYMTDTNSLQVVITANDAASVPAVTKTTLYVESGALGTVVVKSGLQGTGGKYSVDFSTYQSQTITLARA</sequence>
<proteinExistence type="predicted"/>
<evidence type="ECO:0000256" key="1">
    <source>
        <dbReference type="SAM" id="SignalP"/>
    </source>
</evidence>
<protein>
    <submittedName>
        <fullName evidence="2">Uncharacterized protein</fullName>
    </submittedName>
</protein>
<accession>A0A9P4ISA2</accession>
<dbReference type="InterPro" id="IPR043750">
    <property type="entry name" value="DUF5695"/>
</dbReference>